<dbReference type="RefSeq" id="WP_160907909.1">
    <property type="nucleotide sequence ID" value="NZ_WVHS01000004.1"/>
</dbReference>
<sequence length="264" mass="30830">MDLFGFGQFLKFEECIRHLATRLALNEQWEYSDPAKELAEGNNAANFPLPVLRNYLEHTFRKVKSEDKIVYTPDKNFACFNTGLVTPNLEDIFAFFELNKFNNPRAPYFFKAFIKKSDIEFLIHFSQNQPESANYFDQPALLLFNPKLQLIPNIDHIIQDNKGRFPEPLRQAPDREIRSRLMGAIDDISKRVRINYKIAIPQFYDNKFQLLLPLYLVDNTKPDLALVVEKINENTYSAWTCLTMGMAYNNARLIVSPHSEWLKP</sequence>
<dbReference type="Pfam" id="PF12873">
    <property type="entry name" value="DUF3825"/>
    <property type="match status" value="1"/>
</dbReference>
<feature type="domain" description="DUF3825" evidence="1">
    <location>
        <begin position="22"/>
        <end position="261"/>
    </location>
</feature>
<evidence type="ECO:0000259" key="1">
    <source>
        <dbReference type="Pfam" id="PF12873"/>
    </source>
</evidence>
<evidence type="ECO:0000313" key="3">
    <source>
        <dbReference type="Proteomes" id="UP000451233"/>
    </source>
</evidence>
<accession>A0A7K1Y0Y5</accession>
<protein>
    <submittedName>
        <fullName evidence="2">DUF3825 domain-containing protein</fullName>
    </submittedName>
</protein>
<evidence type="ECO:0000313" key="2">
    <source>
        <dbReference type="EMBL" id="MXV16891.1"/>
    </source>
</evidence>
<keyword evidence="3" id="KW-1185">Reference proteome</keyword>
<proteinExistence type="predicted"/>
<gene>
    <name evidence="2" type="ORF">GS398_16440</name>
</gene>
<dbReference type="InterPro" id="IPR024437">
    <property type="entry name" value="DUF3825"/>
</dbReference>
<comment type="caution">
    <text evidence="2">The sequence shown here is derived from an EMBL/GenBank/DDBJ whole genome shotgun (WGS) entry which is preliminary data.</text>
</comment>
<dbReference type="EMBL" id="WVHS01000004">
    <property type="protein sequence ID" value="MXV16891.1"/>
    <property type="molecule type" value="Genomic_DNA"/>
</dbReference>
<dbReference type="Proteomes" id="UP000451233">
    <property type="component" value="Unassembled WGS sequence"/>
</dbReference>
<name>A0A7K1Y0Y5_9SPHI</name>
<reference evidence="2 3" key="1">
    <citation type="submission" date="2019-11" db="EMBL/GenBank/DDBJ databases">
        <title>Pedobacter sp. HMF7056 Genome sequencing and assembly.</title>
        <authorList>
            <person name="Kang H."/>
            <person name="Kim H."/>
            <person name="Joh K."/>
        </authorList>
    </citation>
    <scope>NUCLEOTIDE SEQUENCE [LARGE SCALE GENOMIC DNA]</scope>
    <source>
        <strain evidence="2 3">HMF7056</strain>
    </source>
</reference>
<organism evidence="2 3">
    <name type="scientific">Hufsiella ginkgonis</name>
    <dbReference type="NCBI Taxonomy" id="2695274"/>
    <lineage>
        <taxon>Bacteria</taxon>
        <taxon>Pseudomonadati</taxon>
        <taxon>Bacteroidota</taxon>
        <taxon>Sphingobacteriia</taxon>
        <taxon>Sphingobacteriales</taxon>
        <taxon>Sphingobacteriaceae</taxon>
        <taxon>Hufsiella</taxon>
    </lineage>
</organism>
<dbReference type="AlphaFoldDB" id="A0A7K1Y0Y5"/>